<keyword evidence="1" id="KW-0732">Signal</keyword>
<name>A0ABX2H583_9FIRM</name>
<proteinExistence type="predicted"/>
<dbReference type="Proteomes" id="UP001644719">
    <property type="component" value="Unassembled WGS sequence"/>
</dbReference>
<dbReference type="GeneID" id="69514007"/>
<comment type="caution">
    <text evidence="2">The sequence shown here is derived from an EMBL/GenBank/DDBJ whole genome shotgun (WGS) entry which is preliminary data.</text>
</comment>
<dbReference type="Pfam" id="PF01547">
    <property type="entry name" value="SBP_bac_1"/>
    <property type="match status" value="1"/>
</dbReference>
<dbReference type="InterPro" id="IPR006059">
    <property type="entry name" value="SBP"/>
</dbReference>
<dbReference type="RefSeq" id="WP_148463456.1">
    <property type="nucleotide sequence ID" value="NZ_JAAINN010000030.1"/>
</dbReference>
<dbReference type="SUPFAM" id="SSF53850">
    <property type="entry name" value="Periplasmic binding protein-like II"/>
    <property type="match status" value="1"/>
</dbReference>
<keyword evidence="3" id="KW-1185">Reference proteome</keyword>
<protein>
    <submittedName>
        <fullName evidence="2">Extracellular solute-binding protein</fullName>
    </submittedName>
</protein>
<dbReference type="EMBL" id="JAAITS010000017">
    <property type="protein sequence ID" value="NSG85337.1"/>
    <property type="molecule type" value="Genomic_DNA"/>
</dbReference>
<reference evidence="2 3" key="1">
    <citation type="journal article" date="2020" name="Cell Host Microbe">
        <title>Functional and Genomic Variation between Human-Derived Isolates of Lachnospiraceae Reveals Inter- and Intra-Species Diversity.</title>
        <authorList>
            <person name="Sorbara M.T."/>
            <person name="Littmann E.R."/>
            <person name="Fontana E."/>
            <person name="Moody T.U."/>
            <person name="Kohout C.E."/>
            <person name="Gjonbalaj M."/>
            <person name="Eaton V."/>
            <person name="Seok R."/>
            <person name="Leiner I.M."/>
            <person name="Pamer E.G."/>
        </authorList>
    </citation>
    <scope>NUCLEOTIDE SEQUENCE [LARGE SCALE GENOMIC DNA]</scope>
    <source>
        <strain evidence="2 3">MSK.17.74</strain>
    </source>
</reference>
<organism evidence="2 3">
    <name type="scientific">Blautia faecis</name>
    <dbReference type="NCBI Taxonomy" id="871665"/>
    <lineage>
        <taxon>Bacteria</taxon>
        <taxon>Bacillati</taxon>
        <taxon>Bacillota</taxon>
        <taxon>Clostridia</taxon>
        <taxon>Lachnospirales</taxon>
        <taxon>Lachnospiraceae</taxon>
        <taxon>Blautia</taxon>
    </lineage>
</organism>
<feature type="signal peptide" evidence="1">
    <location>
        <begin position="1"/>
        <end position="25"/>
    </location>
</feature>
<evidence type="ECO:0000256" key="1">
    <source>
        <dbReference type="SAM" id="SignalP"/>
    </source>
</evidence>
<gene>
    <name evidence="2" type="ORF">G5B17_07810</name>
</gene>
<evidence type="ECO:0000313" key="3">
    <source>
        <dbReference type="Proteomes" id="UP001644719"/>
    </source>
</evidence>
<dbReference type="InterPro" id="IPR050490">
    <property type="entry name" value="Bact_solute-bd_prot1"/>
</dbReference>
<evidence type="ECO:0000313" key="2">
    <source>
        <dbReference type="EMBL" id="NSG85337.1"/>
    </source>
</evidence>
<accession>A0ABX2H583</accession>
<feature type="chain" id="PRO_5046129110" evidence="1">
    <location>
        <begin position="26"/>
        <end position="426"/>
    </location>
</feature>
<dbReference type="PANTHER" id="PTHR43649">
    <property type="entry name" value="ARABINOSE-BINDING PROTEIN-RELATED"/>
    <property type="match status" value="1"/>
</dbReference>
<sequence>MKKRILIAALTAAMASSIFGVTVNAAERELNINWLSSRSASESAILAIQDIAKQYQEENPDLDFNFEIENISDRTAYLQKLKILAASDELPEWFDSDPDTWFADIVADGKAYSFEDLYKELGMYDQIFPISKEYARLSDGSLNLMTLQCNTEYFFYNKDLFEQAGITETPKTFDELLADCKLLQDQEIIPIAMGGDWPILRYFAQVPFRLTGNEYIENAVSGEGSFGEEAGLKGAQFIQDIAQYFQEGWSSADYDTMIDLFASGQAAIMYNGTWALDQADMIGEDENIKDNIGYFTMPTYSDADVTTATDFFANSGIGTAIRTDAVDDEMKAWMKYLLEHYADASLSYNQLPSVMPDEETMQSLPKVYQQIIEDVSNVKEYAKCWDVVIDSALVEPLEKETVILALGQETPEEWAANMDEYVKNQK</sequence>
<dbReference type="Gene3D" id="3.40.190.10">
    <property type="entry name" value="Periplasmic binding protein-like II"/>
    <property type="match status" value="2"/>
</dbReference>